<feature type="domain" description="Fibronectin type-III" evidence="8">
    <location>
        <begin position="296"/>
        <end position="398"/>
    </location>
</feature>
<dbReference type="InterPro" id="IPR047153">
    <property type="entry name" value="TRIM45/56/19-like"/>
</dbReference>
<evidence type="ECO:0000256" key="3">
    <source>
        <dbReference type="ARBA" id="ARBA00022833"/>
    </source>
</evidence>
<evidence type="ECO:0000313" key="9">
    <source>
        <dbReference type="EMBL" id="KAK2168673.1"/>
    </source>
</evidence>
<dbReference type="EMBL" id="JAODUP010000015">
    <property type="protein sequence ID" value="KAK2168673.1"/>
    <property type="molecule type" value="Genomic_DNA"/>
</dbReference>
<dbReference type="Pfam" id="PF13445">
    <property type="entry name" value="zf-RING_UBOX"/>
    <property type="match status" value="1"/>
</dbReference>
<dbReference type="PROSITE" id="PS50853">
    <property type="entry name" value="FN3"/>
    <property type="match status" value="1"/>
</dbReference>
<dbReference type="PANTHER" id="PTHR25462">
    <property type="entry name" value="BONUS, ISOFORM C-RELATED"/>
    <property type="match status" value="1"/>
</dbReference>
<gene>
    <name evidence="9" type="ORF">LSH36_15g15042</name>
</gene>
<proteinExistence type="predicted"/>
<dbReference type="SUPFAM" id="SSF57845">
    <property type="entry name" value="B-box zinc-binding domain"/>
    <property type="match status" value="1"/>
</dbReference>
<dbReference type="InterPro" id="IPR036116">
    <property type="entry name" value="FN3_sf"/>
</dbReference>
<dbReference type="CDD" id="cd00063">
    <property type="entry name" value="FN3"/>
    <property type="match status" value="1"/>
</dbReference>
<dbReference type="SUPFAM" id="SSF57850">
    <property type="entry name" value="RING/U-box"/>
    <property type="match status" value="1"/>
</dbReference>
<evidence type="ECO:0000313" key="10">
    <source>
        <dbReference type="Proteomes" id="UP001208570"/>
    </source>
</evidence>
<evidence type="ECO:0000259" key="6">
    <source>
        <dbReference type="PROSITE" id="PS50089"/>
    </source>
</evidence>
<name>A0AAD9KDW3_9ANNE</name>
<protein>
    <submittedName>
        <fullName evidence="9">Uncharacterized protein</fullName>
    </submittedName>
</protein>
<feature type="coiled-coil region" evidence="5">
    <location>
        <begin position="157"/>
        <end position="191"/>
    </location>
</feature>
<keyword evidence="3" id="KW-0862">Zinc</keyword>
<dbReference type="Gene3D" id="3.30.160.60">
    <property type="entry name" value="Classic Zinc Finger"/>
    <property type="match status" value="1"/>
</dbReference>
<organism evidence="9 10">
    <name type="scientific">Paralvinella palmiformis</name>
    <dbReference type="NCBI Taxonomy" id="53620"/>
    <lineage>
        <taxon>Eukaryota</taxon>
        <taxon>Metazoa</taxon>
        <taxon>Spiralia</taxon>
        <taxon>Lophotrochozoa</taxon>
        <taxon>Annelida</taxon>
        <taxon>Polychaeta</taxon>
        <taxon>Sedentaria</taxon>
        <taxon>Canalipalpata</taxon>
        <taxon>Terebellida</taxon>
        <taxon>Terebelliformia</taxon>
        <taxon>Alvinellidae</taxon>
        <taxon>Paralvinella</taxon>
    </lineage>
</organism>
<dbReference type="InterPro" id="IPR013083">
    <property type="entry name" value="Znf_RING/FYVE/PHD"/>
</dbReference>
<dbReference type="InterPro" id="IPR003961">
    <property type="entry name" value="FN3_dom"/>
</dbReference>
<dbReference type="PROSITE" id="PS00518">
    <property type="entry name" value="ZF_RING_1"/>
    <property type="match status" value="1"/>
</dbReference>
<dbReference type="InterPro" id="IPR013783">
    <property type="entry name" value="Ig-like_fold"/>
</dbReference>
<evidence type="ECO:0000256" key="5">
    <source>
        <dbReference type="SAM" id="Coils"/>
    </source>
</evidence>
<evidence type="ECO:0000259" key="7">
    <source>
        <dbReference type="PROSITE" id="PS50119"/>
    </source>
</evidence>
<keyword evidence="5" id="KW-0175">Coiled coil</keyword>
<dbReference type="PROSITE" id="PS50089">
    <property type="entry name" value="ZF_RING_2"/>
    <property type="match status" value="1"/>
</dbReference>
<dbReference type="AlphaFoldDB" id="A0AAD9KDW3"/>
<reference evidence="9" key="1">
    <citation type="journal article" date="2023" name="Mol. Biol. Evol.">
        <title>Third-Generation Sequencing Reveals the Adaptive Role of the Epigenome in Three Deep-Sea Polychaetes.</title>
        <authorList>
            <person name="Perez M."/>
            <person name="Aroh O."/>
            <person name="Sun Y."/>
            <person name="Lan Y."/>
            <person name="Juniper S.K."/>
            <person name="Young C.R."/>
            <person name="Angers B."/>
            <person name="Qian P.Y."/>
        </authorList>
    </citation>
    <scope>NUCLEOTIDE SEQUENCE</scope>
    <source>
        <strain evidence="9">P08H-3</strain>
    </source>
</reference>
<evidence type="ECO:0000259" key="8">
    <source>
        <dbReference type="PROSITE" id="PS50853"/>
    </source>
</evidence>
<evidence type="ECO:0000256" key="1">
    <source>
        <dbReference type="ARBA" id="ARBA00022723"/>
    </source>
</evidence>
<dbReference type="GO" id="GO:0061630">
    <property type="term" value="F:ubiquitin protein ligase activity"/>
    <property type="evidence" value="ECO:0007669"/>
    <property type="project" value="TreeGrafter"/>
</dbReference>
<dbReference type="InterPro" id="IPR001841">
    <property type="entry name" value="Znf_RING"/>
</dbReference>
<dbReference type="Gene3D" id="2.60.40.10">
    <property type="entry name" value="Immunoglobulins"/>
    <property type="match status" value="1"/>
</dbReference>
<sequence length="405" mass="46690">MECPVCLEIYQTPLLLPGCGHTICRPCAELLLTEGNYLRCPECRLVYQLRKGVQSLPKNVALQRTIDEHNKTSARHDMMCPDHPNDPVTLYCKTCERSICLKCYFTNNRDTAPSIHCNHQVDTSEDAFTKELRMLDDRLRSCESRRDIEREYISALVSTEQKLKDILEEKLADIEKQKNEIISKVKQTAAKLKFTLKGSVSRDQEYLQMALQSSRDRLHDLEEGVESGQSILSKATEEPLEINKIKEVRKKLDALPEATSGDRPNTESFLKIEKFDTDLINCLHDHKRALSYQTEPPRSPNLSENGIIVSDTCIYLELQYNETVRVKKLTIYYKEALYKGFSEKVWESVDVTDLGRGVAKYVLRNLDKGTMYRMYIVASNDFGESPQSNELWFRTADRELEKRTP</sequence>
<dbReference type="SMART" id="SM00184">
    <property type="entry name" value="RING"/>
    <property type="match status" value="1"/>
</dbReference>
<dbReference type="InterPro" id="IPR017907">
    <property type="entry name" value="Znf_RING_CS"/>
</dbReference>
<keyword evidence="1" id="KW-0479">Metal-binding</keyword>
<dbReference type="PROSITE" id="PS50119">
    <property type="entry name" value="ZF_BBOX"/>
    <property type="match status" value="1"/>
</dbReference>
<dbReference type="InterPro" id="IPR000315">
    <property type="entry name" value="Znf_B-box"/>
</dbReference>
<feature type="domain" description="RING-type" evidence="6">
    <location>
        <begin position="3"/>
        <end position="44"/>
    </location>
</feature>
<evidence type="ECO:0000256" key="4">
    <source>
        <dbReference type="PROSITE-ProRule" id="PRU00024"/>
    </source>
</evidence>
<dbReference type="Proteomes" id="UP001208570">
    <property type="component" value="Unassembled WGS sequence"/>
</dbReference>
<keyword evidence="10" id="KW-1185">Reference proteome</keyword>
<comment type="caution">
    <text evidence="9">The sequence shown here is derived from an EMBL/GenBank/DDBJ whole genome shotgun (WGS) entry which is preliminary data.</text>
</comment>
<feature type="domain" description="B box-type" evidence="7">
    <location>
        <begin position="75"/>
        <end position="124"/>
    </location>
</feature>
<dbReference type="GO" id="GO:0008270">
    <property type="term" value="F:zinc ion binding"/>
    <property type="evidence" value="ECO:0007669"/>
    <property type="project" value="UniProtKB-KW"/>
</dbReference>
<accession>A0AAD9KDW3</accession>
<dbReference type="SUPFAM" id="SSF49265">
    <property type="entry name" value="Fibronectin type III"/>
    <property type="match status" value="1"/>
</dbReference>
<dbReference type="InterPro" id="IPR027370">
    <property type="entry name" value="Znf-RING_euk"/>
</dbReference>
<keyword evidence="2 4" id="KW-0863">Zinc-finger</keyword>
<dbReference type="PANTHER" id="PTHR25462:SF306">
    <property type="entry name" value="TRIPARTITE MOTIF CONTAINING 9"/>
    <property type="match status" value="1"/>
</dbReference>
<dbReference type="Gene3D" id="3.30.40.10">
    <property type="entry name" value="Zinc/RING finger domain, C3HC4 (zinc finger)"/>
    <property type="match status" value="1"/>
</dbReference>
<evidence type="ECO:0000256" key="2">
    <source>
        <dbReference type="ARBA" id="ARBA00022771"/>
    </source>
</evidence>